<feature type="domain" description="ABC transmembrane type-1" evidence="8">
    <location>
        <begin position="95"/>
        <end position="274"/>
    </location>
</feature>
<dbReference type="SUPFAM" id="SSF161098">
    <property type="entry name" value="MetI-like"/>
    <property type="match status" value="1"/>
</dbReference>
<dbReference type="PANTHER" id="PTHR47737:SF1">
    <property type="entry name" value="GLYCINE BETAINE_PROLINE BETAINE TRANSPORT SYSTEM PERMEASE PROTEIN PROW"/>
    <property type="match status" value="1"/>
</dbReference>
<dbReference type="InterPro" id="IPR035906">
    <property type="entry name" value="MetI-like_sf"/>
</dbReference>
<evidence type="ECO:0000256" key="3">
    <source>
        <dbReference type="ARBA" id="ARBA00022475"/>
    </source>
</evidence>
<keyword evidence="5 7" id="KW-1133">Transmembrane helix</keyword>
<dbReference type="Gene3D" id="1.10.3720.10">
    <property type="entry name" value="MetI-like"/>
    <property type="match status" value="1"/>
</dbReference>
<dbReference type="InterPro" id="IPR000515">
    <property type="entry name" value="MetI-like"/>
</dbReference>
<dbReference type="Pfam" id="PF00528">
    <property type="entry name" value="BPD_transp_1"/>
    <property type="match status" value="1"/>
</dbReference>
<dbReference type="PROSITE" id="PS50928">
    <property type="entry name" value="ABC_TM1"/>
    <property type="match status" value="1"/>
</dbReference>
<evidence type="ECO:0000256" key="1">
    <source>
        <dbReference type="ARBA" id="ARBA00004651"/>
    </source>
</evidence>
<evidence type="ECO:0000256" key="7">
    <source>
        <dbReference type="RuleBase" id="RU363032"/>
    </source>
</evidence>
<dbReference type="GO" id="GO:0043190">
    <property type="term" value="C:ATP-binding cassette (ABC) transporter complex"/>
    <property type="evidence" value="ECO:0007669"/>
    <property type="project" value="TreeGrafter"/>
</dbReference>
<dbReference type="EMBL" id="PUEJ01000002">
    <property type="protein sequence ID" value="PRH88857.1"/>
    <property type="molecule type" value="Genomic_DNA"/>
</dbReference>
<dbReference type="Proteomes" id="UP000237682">
    <property type="component" value="Unassembled WGS sequence"/>
</dbReference>
<evidence type="ECO:0000256" key="2">
    <source>
        <dbReference type="ARBA" id="ARBA00022448"/>
    </source>
</evidence>
<feature type="transmembrane region" description="Helical" evidence="7">
    <location>
        <begin position="214"/>
        <end position="237"/>
    </location>
</feature>
<keyword evidence="6 7" id="KW-0472">Membrane</keyword>
<accession>A0A2S9QHL6</accession>
<name>A0A2S9QHL6_9HYPH</name>
<reference evidence="9 10" key="1">
    <citation type="submission" date="2018-02" db="EMBL/GenBank/DDBJ databases">
        <title>Whole genome sequencing of endophytic bacterium.</title>
        <authorList>
            <person name="Eedara R."/>
            <person name="Podile A.R."/>
        </authorList>
    </citation>
    <scope>NUCLEOTIDE SEQUENCE [LARGE SCALE GENOMIC DNA]</scope>
    <source>
        <strain evidence="9 10">RP1T</strain>
    </source>
</reference>
<dbReference type="GO" id="GO:0015871">
    <property type="term" value="P:choline transport"/>
    <property type="evidence" value="ECO:0007669"/>
    <property type="project" value="TreeGrafter"/>
</dbReference>
<comment type="subcellular location">
    <subcellularLocation>
        <location evidence="1 7">Cell membrane</location>
        <topology evidence="1 7">Multi-pass membrane protein</topology>
    </subcellularLocation>
</comment>
<feature type="transmembrane region" description="Helical" evidence="7">
    <location>
        <begin position="50"/>
        <end position="68"/>
    </location>
</feature>
<feature type="transmembrane region" description="Helical" evidence="7">
    <location>
        <begin position="142"/>
        <end position="169"/>
    </location>
</feature>
<protein>
    <submittedName>
        <fullName evidence="9">Choline ABC transporter permease subunit</fullName>
    </submittedName>
</protein>
<comment type="caution">
    <text evidence="9">The sequence shown here is derived from an EMBL/GenBank/DDBJ whole genome shotgun (WGS) entry which is preliminary data.</text>
</comment>
<dbReference type="NCBIfam" id="TIGR03416">
    <property type="entry name" value="ABC_choXWV_perm"/>
    <property type="match status" value="1"/>
</dbReference>
<dbReference type="CDD" id="cd06261">
    <property type="entry name" value="TM_PBP2"/>
    <property type="match status" value="1"/>
</dbReference>
<keyword evidence="4 7" id="KW-0812">Transmembrane</keyword>
<keyword evidence="3" id="KW-1003">Cell membrane</keyword>
<dbReference type="GO" id="GO:0015226">
    <property type="term" value="F:carnitine transmembrane transporter activity"/>
    <property type="evidence" value="ECO:0007669"/>
    <property type="project" value="TreeGrafter"/>
</dbReference>
<keyword evidence="10" id="KW-1185">Reference proteome</keyword>
<evidence type="ECO:0000313" key="9">
    <source>
        <dbReference type="EMBL" id="PRH88857.1"/>
    </source>
</evidence>
<keyword evidence="2 7" id="KW-0813">Transport</keyword>
<organism evidence="9 10">
    <name type="scientific">Labrys okinawensis</name>
    <dbReference type="NCBI Taxonomy" id="346911"/>
    <lineage>
        <taxon>Bacteria</taxon>
        <taxon>Pseudomonadati</taxon>
        <taxon>Pseudomonadota</taxon>
        <taxon>Alphaproteobacteria</taxon>
        <taxon>Hyphomicrobiales</taxon>
        <taxon>Xanthobacteraceae</taxon>
        <taxon>Labrys</taxon>
    </lineage>
</organism>
<feature type="transmembrane region" description="Helical" evidence="7">
    <location>
        <begin position="98"/>
        <end position="121"/>
    </location>
</feature>
<dbReference type="PANTHER" id="PTHR47737">
    <property type="entry name" value="GLYCINE BETAINE/PROLINE BETAINE TRANSPORT SYSTEM PERMEASE PROTEIN PROW"/>
    <property type="match status" value="1"/>
</dbReference>
<sequence length="280" mass="30782">MFDWVTDTKLPFGKVMQLVIEFLQKYCTTWLFDPLRIGIEKTVGGTSWLLTYPPPIVIIVLVVAFGWWRHRSWGLCLFIFLGCLFIWNQGYWSNTMKTVSLVFWSAAVAMAIGIPLGVMAAHRPKLYAVLHPILDMMQTLPTLVYLIPMVALFRLGAAPGLIATLIFALPAPVRLTYLGINSTPTALKEAGESFGSTKSQLLWKVELPHAMPTIMAGVTQCIMLSLSMVVIAGMVGAEGLGVDVVRAMGQFNIPRGFEAGACIVILAIVLDRLCRTKGAH</sequence>
<dbReference type="GO" id="GO:0031460">
    <property type="term" value="P:glycine betaine transport"/>
    <property type="evidence" value="ECO:0007669"/>
    <property type="project" value="TreeGrafter"/>
</dbReference>
<comment type="similarity">
    <text evidence="7">Belongs to the binding-protein-dependent transport system permease family.</text>
</comment>
<evidence type="ECO:0000256" key="4">
    <source>
        <dbReference type="ARBA" id="ARBA00022692"/>
    </source>
</evidence>
<proteinExistence type="inferred from homology"/>
<evidence type="ECO:0000256" key="5">
    <source>
        <dbReference type="ARBA" id="ARBA00022989"/>
    </source>
</evidence>
<evidence type="ECO:0000313" key="10">
    <source>
        <dbReference type="Proteomes" id="UP000237682"/>
    </source>
</evidence>
<dbReference type="InterPro" id="IPR017784">
    <property type="entry name" value="ABC_transptr_choline_permease"/>
</dbReference>
<evidence type="ECO:0000256" key="6">
    <source>
        <dbReference type="ARBA" id="ARBA00023136"/>
    </source>
</evidence>
<feature type="transmembrane region" description="Helical" evidence="7">
    <location>
        <begin position="75"/>
        <end position="92"/>
    </location>
</feature>
<gene>
    <name evidence="9" type="primary">choW</name>
    <name evidence="9" type="ORF">C5L14_06480</name>
</gene>
<dbReference type="OrthoDB" id="9815258at2"/>
<evidence type="ECO:0000259" key="8">
    <source>
        <dbReference type="PROSITE" id="PS50928"/>
    </source>
</evidence>
<dbReference type="AlphaFoldDB" id="A0A2S9QHL6"/>
<dbReference type="GO" id="GO:0005275">
    <property type="term" value="F:amine transmembrane transporter activity"/>
    <property type="evidence" value="ECO:0007669"/>
    <property type="project" value="TreeGrafter"/>
</dbReference>
<dbReference type="FunFam" id="1.10.3720.10:FF:000001">
    <property type="entry name" value="Glycine betaine ABC transporter, permease"/>
    <property type="match status" value="1"/>
</dbReference>